<dbReference type="PANTHER" id="PTHR20941:SF1">
    <property type="entry name" value="FOLIC ACID SYNTHESIS PROTEIN FOL1"/>
    <property type="match status" value="1"/>
</dbReference>
<evidence type="ECO:0000256" key="8">
    <source>
        <dbReference type="ARBA" id="ARBA00022909"/>
    </source>
</evidence>
<comment type="catalytic activity">
    <reaction evidence="1">
        <text>(7,8-dihydropterin-6-yl)methyl diphosphate + 4-aminobenzoate = 7,8-dihydropteroate + diphosphate</text>
        <dbReference type="Rhea" id="RHEA:19949"/>
        <dbReference type="ChEBI" id="CHEBI:17836"/>
        <dbReference type="ChEBI" id="CHEBI:17839"/>
        <dbReference type="ChEBI" id="CHEBI:33019"/>
        <dbReference type="ChEBI" id="CHEBI:72950"/>
        <dbReference type="EC" id="2.5.1.15"/>
    </reaction>
</comment>
<evidence type="ECO:0000259" key="9">
    <source>
        <dbReference type="PROSITE" id="PS50972"/>
    </source>
</evidence>
<comment type="cofactor">
    <cofactor evidence="2">
        <name>Mg(2+)</name>
        <dbReference type="ChEBI" id="CHEBI:18420"/>
    </cofactor>
</comment>
<dbReference type="GO" id="GO:0005829">
    <property type="term" value="C:cytosol"/>
    <property type="evidence" value="ECO:0007669"/>
    <property type="project" value="TreeGrafter"/>
</dbReference>
<dbReference type="GO" id="GO:0046872">
    <property type="term" value="F:metal ion binding"/>
    <property type="evidence" value="ECO:0007669"/>
    <property type="project" value="UniProtKB-KW"/>
</dbReference>
<accession>A0A2Z5G3Y8</accession>
<gene>
    <name evidence="10" type="ORF">ACPOL_3937</name>
</gene>
<dbReference type="CDD" id="cd00739">
    <property type="entry name" value="DHPS"/>
    <property type="match status" value="1"/>
</dbReference>
<dbReference type="Proteomes" id="UP000253606">
    <property type="component" value="Chromosome"/>
</dbReference>
<feature type="domain" description="Pterin-binding" evidence="9">
    <location>
        <begin position="3"/>
        <end position="267"/>
    </location>
</feature>
<evidence type="ECO:0000313" key="10">
    <source>
        <dbReference type="EMBL" id="AXC13216.1"/>
    </source>
</evidence>
<dbReference type="KEGG" id="abas:ACPOL_3937"/>
<dbReference type="EC" id="2.5.1.15" evidence="4"/>
<evidence type="ECO:0000256" key="1">
    <source>
        <dbReference type="ARBA" id="ARBA00000012"/>
    </source>
</evidence>
<protein>
    <recommendedName>
        <fullName evidence="4">dihydropteroate synthase</fullName>
        <ecNumber evidence="4">2.5.1.15</ecNumber>
    </recommendedName>
</protein>
<dbReference type="PROSITE" id="PS00793">
    <property type="entry name" value="DHPS_2"/>
    <property type="match status" value="1"/>
</dbReference>
<dbReference type="PROSITE" id="PS50972">
    <property type="entry name" value="PTERIN_BINDING"/>
    <property type="match status" value="1"/>
</dbReference>
<evidence type="ECO:0000256" key="2">
    <source>
        <dbReference type="ARBA" id="ARBA00001946"/>
    </source>
</evidence>
<dbReference type="GO" id="GO:0046656">
    <property type="term" value="P:folic acid biosynthetic process"/>
    <property type="evidence" value="ECO:0007669"/>
    <property type="project" value="UniProtKB-KW"/>
</dbReference>
<keyword evidence="5" id="KW-0808">Transferase</keyword>
<dbReference type="GO" id="GO:0004156">
    <property type="term" value="F:dihydropteroate synthase activity"/>
    <property type="evidence" value="ECO:0007669"/>
    <property type="project" value="UniProtKB-EC"/>
</dbReference>
<evidence type="ECO:0000256" key="3">
    <source>
        <dbReference type="ARBA" id="ARBA00004763"/>
    </source>
</evidence>
<dbReference type="PANTHER" id="PTHR20941">
    <property type="entry name" value="FOLATE SYNTHESIS PROTEINS"/>
    <property type="match status" value="1"/>
</dbReference>
<dbReference type="InterPro" id="IPR045031">
    <property type="entry name" value="DHP_synth-like"/>
</dbReference>
<name>A0A2Z5G3Y8_9BACT</name>
<dbReference type="InterPro" id="IPR011005">
    <property type="entry name" value="Dihydropteroate_synth-like_sf"/>
</dbReference>
<dbReference type="InterPro" id="IPR006390">
    <property type="entry name" value="DHP_synth_dom"/>
</dbReference>
<evidence type="ECO:0000313" key="11">
    <source>
        <dbReference type="Proteomes" id="UP000253606"/>
    </source>
</evidence>
<dbReference type="AlphaFoldDB" id="A0A2Z5G3Y8"/>
<keyword evidence="7" id="KW-0460">Magnesium</keyword>
<evidence type="ECO:0000256" key="5">
    <source>
        <dbReference type="ARBA" id="ARBA00022679"/>
    </source>
</evidence>
<proteinExistence type="predicted"/>
<keyword evidence="11" id="KW-1185">Reference proteome</keyword>
<dbReference type="InterPro" id="IPR000489">
    <property type="entry name" value="Pterin-binding_dom"/>
</dbReference>
<dbReference type="SUPFAM" id="SSF51717">
    <property type="entry name" value="Dihydropteroate synthetase-like"/>
    <property type="match status" value="1"/>
</dbReference>
<dbReference type="Gene3D" id="3.20.20.20">
    <property type="entry name" value="Dihydropteroate synthase-like"/>
    <property type="match status" value="1"/>
</dbReference>
<dbReference type="GO" id="GO:0046654">
    <property type="term" value="P:tetrahydrofolate biosynthetic process"/>
    <property type="evidence" value="ECO:0007669"/>
    <property type="project" value="TreeGrafter"/>
</dbReference>
<keyword evidence="8" id="KW-0289">Folate biosynthesis</keyword>
<evidence type="ECO:0000256" key="4">
    <source>
        <dbReference type="ARBA" id="ARBA00012458"/>
    </source>
</evidence>
<evidence type="ECO:0000256" key="6">
    <source>
        <dbReference type="ARBA" id="ARBA00022723"/>
    </source>
</evidence>
<dbReference type="NCBIfam" id="TIGR01496">
    <property type="entry name" value="DHPS"/>
    <property type="match status" value="1"/>
</dbReference>
<comment type="pathway">
    <text evidence="3">Cofactor biosynthesis; tetrahydrofolate biosynthesis; 7,8-dihydrofolate from 2-amino-4-hydroxy-6-hydroxymethyl-7,8-dihydropteridine diphosphate and 4-aminobenzoate: step 1/2.</text>
</comment>
<keyword evidence="6" id="KW-0479">Metal-binding</keyword>
<dbReference type="Pfam" id="PF00809">
    <property type="entry name" value="Pterin_bind"/>
    <property type="match status" value="1"/>
</dbReference>
<sequence length="279" mass="29323">MQTTVMGILNITPDSFSGDGLAGDQEKAVERGLTMLNAGAGILDVGGESTRPGKHEALSAEQEIDRVLPVIQALLEARPDALISIDTYKAKTARVAVAAGAQIVNDVSGFLWDSEMAETCADLQCGVVLMHTRGRPDEWKTLPRLSAEDVAPMVKADLSCRLQAAMTAGVRSERIVLDPGIGFGKAYESNYALLARLDELRELGKPLLCGVSRKSFLGRTLAALYGRVDAAVIDRSNATLAAVTASVLAGADLVRVHEVPAAVEAAAIADAILAASRSE</sequence>
<dbReference type="EMBL" id="CP030840">
    <property type="protein sequence ID" value="AXC13216.1"/>
    <property type="molecule type" value="Genomic_DNA"/>
</dbReference>
<organism evidence="10 11">
    <name type="scientific">Acidisarcina polymorpha</name>
    <dbReference type="NCBI Taxonomy" id="2211140"/>
    <lineage>
        <taxon>Bacteria</taxon>
        <taxon>Pseudomonadati</taxon>
        <taxon>Acidobacteriota</taxon>
        <taxon>Terriglobia</taxon>
        <taxon>Terriglobales</taxon>
        <taxon>Acidobacteriaceae</taxon>
        <taxon>Acidisarcina</taxon>
    </lineage>
</organism>
<evidence type="ECO:0000256" key="7">
    <source>
        <dbReference type="ARBA" id="ARBA00022842"/>
    </source>
</evidence>
<reference evidence="10 11" key="1">
    <citation type="journal article" date="2018" name="Front. Microbiol.">
        <title>Hydrolytic Capabilities as a Key to Environmental Success: Chitinolytic and Cellulolytic Acidobacteria From Acidic Sub-arctic Soils and Boreal Peatlands.</title>
        <authorList>
            <person name="Belova S.E."/>
            <person name="Ravin N.V."/>
            <person name="Pankratov T.A."/>
            <person name="Rakitin A.L."/>
            <person name="Ivanova A.A."/>
            <person name="Beletsky A.V."/>
            <person name="Mardanov A.V."/>
            <person name="Sinninghe Damste J.S."/>
            <person name="Dedysh S.N."/>
        </authorList>
    </citation>
    <scope>NUCLEOTIDE SEQUENCE [LARGE SCALE GENOMIC DNA]</scope>
    <source>
        <strain evidence="10 11">SBC82</strain>
    </source>
</reference>